<dbReference type="PROSITE" id="PS50943">
    <property type="entry name" value="HTH_CROC1"/>
    <property type="match status" value="1"/>
</dbReference>
<dbReference type="SMART" id="SM00530">
    <property type="entry name" value="HTH_XRE"/>
    <property type="match status" value="1"/>
</dbReference>
<dbReference type="Gene3D" id="1.10.260.40">
    <property type="entry name" value="lambda repressor-like DNA-binding domains"/>
    <property type="match status" value="1"/>
</dbReference>
<sequence>MHRRRLGSELRRLRESAGRTHREVAAHLDCSQGKISQIELGRVPVRTSDVRLMAEFYGVTTEQLSSLVDLAQDSKQRGWWQQYPSTAQRPGLQTYLGLETSAKAVSCYGADPLPELLQTADYSRALLTAEVHELTQDDLQERLAVISTRQQRLLGEQPLELWAVLDESALRRSVGGPGVMRQQLEHLVLLGYRRNVTIQVLPFRVGGHPLMGDRIAVFSFADEADPQVVHLGDSANSRFLDKPADTANYLKAFEQVCTKALNPKDSSAFISAIADESPA</sequence>
<protein>
    <submittedName>
        <fullName evidence="2">Helix-turn-helix transcriptional regulator</fullName>
    </submittedName>
</protein>
<dbReference type="RefSeq" id="WP_270950577.1">
    <property type="nucleotide sequence ID" value="NZ_JAQGLA010000035.1"/>
</dbReference>
<accession>A0ABT4V1P1</accession>
<dbReference type="CDD" id="cd00093">
    <property type="entry name" value="HTH_XRE"/>
    <property type="match status" value="1"/>
</dbReference>
<keyword evidence="3" id="KW-1185">Reference proteome</keyword>
<dbReference type="Proteomes" id="UP001210380">
    <property type="component" value="Unassembled WGS sequence"/>
</dbReference>
<proteinExistence type="predicted"/>
<name>A0ABT4V1P1_9PSEU</name>
<evidence type="ECO:0000313" key="3">
    <source>
        <dbReference type="Proteomes" id="UP001210380"/>
    </source>
</evidence>
<dbReference type="SUPFAM" id="SSF47413">
    <property type="entry name" value="lambda repressor-like DNA-binding domains"/>
    <property type="match status" value="1"/>
</dbReference>
<evidence type="ECO:0000313" key="2">
    <source>
        <dbReference type="EMBL" id="MDA3627878.1"/>
    </source>
</evidence>
<dbReference type="InterPro" id="IPR001387">
    <property type="entry name" value="Cro/C1-type_HTH"/>
</dbReference>
<gene>
    <name evidence="2" type="ORF">OU415_20765</name>
</gene>
<feature type="domain" description="HTH cro/C1-type" evidence="1">
    <location>
        <begin position="10"/>
        <end position="64"/>
    </location>
</feature>
<reference evidence="2 3" key="1">
    <citation type="submission" date="2022-11" db="EMBL/GenBank/DDBJ databases">
        <title>Draft genome sequence of Saccharopolyspora sp. WRP15-2 isolated from rhizosphere soils of wild rice in Thailand.</title>
        <authorList>
            <person name="Duangmal K."/>
            <person name="Kammanee S."/>
            <person name="Muangham S."/>
        </authorList>
    </citation>
    <scope>NUCLEOTIDE SEQUENCE [LARGE SCALE GENOMIC DNA]</scope>
    <source>
        <strain evidence="2 3">WRP15-2</strain>
    </source>
</reference>
<comment type="caution">
    <text evidence="2">The sequence shown here is derived from an EMBL/GenBank/DDBJ whole genome shotgun (WGS) entry which is preliminary data.</text>
</comment>
<dbReference type="Pfam" id="PF13560">
    <property type="entry name" value="HTH_31"/>
    <property type="match status" value="1"/>
</dbReference>
<dbReference type="EMBL" id="JAQGLA010000035">
    <property type="protein sequence ID" value="MDA3627878.1"/>
    <property type="molecule type" value="Genomic_DNA"/>
</dbReference>
<evidence type="ECO:0000259" key="1">
    <source>
        <dbReference type="PROSITE" id="PS50943"/>
    </source>
</evidence>
<organism evidence="2 3">
    <name type="scientific">Saccharopolyspora oryzae</name>
    <dbReference type="NCBI Taxonomy" id="2997343"/>
    <lineage>
        <taxon>Bacteria</taxon>
        <taxon>Bacillati</taxon>
        <taxon>Actinomycetota</taxon>
        <taxon>Actinomycetes</taxon>
        <taxon>Pseudonocardiales</taxon>
        <taxon>Pseudonocardiaceae</taxon>
        <taxon>Saccharopolyspora</taxon>
    </lineage>
</organism>
<dbReference type="InterPro" id="IPR043917">
    <property type="entry name" value="DUF5753"/>
</dbReference>
<dbReference type="Pfam" id="PF19054">
    <property type="entry name" value="DUF5753"/>
    <property type="match status" value="1"/>
</dbReference>
<dbReference type="InterPro" id="IPR010982">
    <property type="entry name" value="Lambda_DNA-bd_dom_sf"/>
</dbReference>